<dbReference type="GO" id="GO:0003729">
    <property type="term" value="F:mRNA binding"/>
    <property type="evidence" value="ECO:0007669"/>
    <property type="project" value="UniProtKB-ARBA"/>
</dbReference>
<comment type="similarity">
    <text evidence="1">Belongs to the PPR family. PCMP-H subfamily.</text>
</comment>
<dbReference type="FunFam" id="1.25.40.10:FF:000690">
    <property type="entry name" value="Pentatricopeptide repeat-containing protein"/>
    <property type="match status" value="1"/>
</dbReference>
<dbReference type="PANTHER" id="PTHR47926:SF347">
    <property type="entry name" value="PENTATRICOPEPTIDE REPEAT-CONTAINING PROTEIN"/>
    <property type="match status" value="1"/>
</dbReference>
<dbReference type="Pfam" id="PF13041">
    <property type="entry name" value="PPR_2"/>
    <property type="match status" value="1"/>
</dbReference>
<dbReference type="NCBIfam" id="TIGR00756">
    <property type="entry name" value="PPR"/>
    <property type="match status" value="3"/>
</dbReference>
<proteinExistence type="inferred from homology"/>
<dbReference type="FunFam" id="1.25.40.10:FF:000344">
    <property type="entry name" value="Pentatricopeptide repeat-containing protein"/>
    <property type="match status" value="1"/>
</dbReference>
<dbReference type="Pfam" id="PF01535">
    <property type="entry name" value="PPR"/>
    <property type="match status" value="3"/>
</dbReference>
<reference evidence="4" key="1">
    <citation type="journal article" date="2023" name="bioRxiv">
        <title>Improved chromosome-level genome assembly for marigold (Tagetes erecta).</title>
        <authorList>
            <person name="Jiang F."/>
            <person name="Yuan L."/>
            <person name="Wang S."/>
            <person name="Wang H."/>
            <person name="Xu D."/>
            <person name="Wang A."/>
            <person name="Fan W."/>
        </authorList>
    </citation>
    <scope>NUCLEOTIDE SEQUENCE</scope>
    <source>
        <strain evidence="4">WSJ</strain>
        <tissue evidence="4">Leaf</tissue>
    </source>
</reference>
<evidence type="ECO:0000256" key="1">
    <source>
        <dbReference type="ARBA" id="ARBA00006643"/>
    </source>
</evidence>
<gene>
    <name evidence="4" type="ORF">QVD17_15898</name>
</gene>
<evidence type="ECO:0000313" key="4">
    <source>
        <dbReference type="EMBL" id="KAK1427215.1"/>
    </source>
</evidence>
<keyword evidence="5" id="KW-1185">Reference proteome</keyword>
<sequence length="463" mass="52450">MYSFSYSLMRFIHSSQIQKLSTKFMLSKPSQIHTHKPRPNELLQHYLKVNATSKALILFRDLIRTTPSPIDSYSLLYIINACTRNPSLHQGPQFQTLVIKLGYKSIIFIQTSLVNYYSAVANLADAHQVFDEMPTRNVFCWTVLISAYVRNQKPNTAIKLFREMQMDNLDPDHVTLTVALSACADLGALDMGKWIHNFIDGNRKLNKDLSLYNSLLNMYTKCGDIETAKVLFDNIKQKDVTTWTSMITGYAIHGQAEQALALFTTMTSSKITRIVRPNDVTFIGVLMACSHVAKLDDGKRYFKSMIHDYGLKPRLSHFGCMVDLLCRAGCLQEAKDFILEMPVKPNAVLWRTLLGACSVCGDVDLAEEARARLVEVEENLAGDDVIMGNVYASRGIWDKKEVMRNRVSERRAPGCSWIEVGSEIKEFVAADCDHPFACKIYEVIESLMGNMRGYVCSFHPYEL</sequence>
<evidence type="ECO:0000313" key="5">
    <source>
        <dbReference type="Proteomes" id="UP001229421"/>
    </source>
</evidence>
<comment type="caution">
    <text evidence="4">The sequence shown here is derived from an EMBL/GenBank/DDBJ whole genome shotgun (WGS) entry which is preliminary data.</text>
</comment>
<feature type="repeat" description="PPR" evidence="3">
    <location>
        <begin position="208"/>
        <end position="242"/>
    </location>
</feature>
<evidence type="ECO:0008006" key="6">
    <source>
        <dbReference type="Google" id="ProtNLM"/>
    </source>
</evidence>
<dbReference type="InterPro" id="IPR046848">
    <property type="entry name" value="E_motif"/>
</dbReference>
<feature type="repeat" description="PPR" evidence="3">
    <location>
        <begin position="137"/>
        <end position="171"/>
    </location>
</feature>
<accession>A0AAD8NT20</accession>
<dbReference type="AlphaFoldDB" id="A0AAD8NT20"/>
<dbReference type="GO" id="GO:0009451">
    <property type="term" value="P:RNA modification"/>
    <property type="evidence" value="ECO:0007669"/>
    <property type="project" value="InterPro"/>
</dbReference>
<dbReference type="InterPro" id="IPR011990">
    <property type="entry name" value="TPR-like_helical_dom_sf"/>
</dbReference>
<dbReference type="SUPFAM" id="SSF48452">
    <property type="entry name" value="TPR-like"/>
    <property type="match status" value="1"/>
</dbReference>
<dbReference type="InterPro" id="IPR046960">
    <property type="entry name" value="PPR_At4g14850-like_plant"/>
</dbReference>
<dbReference type="EMBL" id="JAUHHV010000004">
    <property type="protein sequence ID" value="KAK1427215.1"/>
    <property type="molecule type" value="Genomic_DNA"/>
</dbReference>
<name>A0AAD8NT20_TARER</name>
<dbReference type="InterPro" id="IPR002885">
    <property type="entry name" value="PPR_rpt"/>
</dbReference>
<dbReference type="PANTHER" id="PTHR47926">
    <property type="entry name" value="PENTATRICOPEPTIDE REPEAT-CONTAINING PROTEIN"/>
    <property type="match status" value="1"/>
</dbReference>
<evidence type="ECO:0000256" key="2">
    <source>
        <dbReference type="ARBA" id="ARBA00022737"/>
    </source>
</evidence>
<dbReference type="PROSITE" id="PS51375">
    <property type="entry name" value="PPR"/>
    <property type="match status" value="2"/>
</dbReference>
<evidence type="ECO:0000256" key="3">
    <source>
        <dbReference type="PROSITE-ProRule" id="PRU00708"/>
    </source>
</evidence>
<dbReference type="Pfam" id="PF20431">
    <property type="entry name" value="E_motif"/>
    <property type="match status" value="1"/>
</dbReference>
<protein>
    <recommendedName>
        <fullName evidence="6">Pentatricopeptide repeat-containing protein</fullName>
    </recommendedName>
</protein>
<dbReference type="Proteomes" id="UP001229421">
    <property type="component" value="Unassembled WGS sequence"/>
</dbReference>
<keyword evidence="2" id="KW-0677">Repeat</keyword>
<dbReference type="Gene3D" id="1.25.40.10">
    <property type="entry name" value="Tetratricopeptide repeat domain"/>
    <property type="match status" value="3"/>
</dbReference>
<organism evidence="4 5">
    <name type="scientific">Tagetes erecta</name>
    <name type="common">African marigold</name>
    <dbReference type="NCBI Taxonomy" id="13708"/>
    <lineage>
        <taxon>Eukaryota</taxon>
        <taxon>Viridiplantae</taxon>
        <taxon>Streptophyta</taxon>
        <taxon>Embryophyta</taxon>
        <taxon>Tracheophyta</taxon>
        <taxon>Spermatophyta</taxon>
        <taxon>Magnoliopsida</taxon>
        <taxon>eudicotyledons</taxon>
        <taxon>Gunneridae</taxon>
        <taxon>Pentapetalae</taxon>
        <taxon>asterids</taxon>
        <taxon>campanulids</taxon>
        <taxon>Asterales</taxon>
        <taxon>Asteraceae</taxon>
        <taxon>Asteroideae</taxon>
        <taxon>Heliantheae alliance</taxon>
        <taxon>Tageteae</taxon>
        <taxon>Tagetes</taxon>
    </lineage>
</organism>